<evidence type="ECO:0000256" key="1">
    <source>
        <dbReference type="SAM" id="MobiDB-lite"/>
    </source>
</evidence>
<gene>
    <name evidence="2" type="ORF">FK530_05500</name>
</gene>
<evidence type="ECO:0000313" key="2">
    <source>
        <dbReference type="EMBL" id="TWS30287.1"/>
    </source>
</evidence>
<sequence>MQPTHTAPTTTPRPPKPTGPGSEYDVPCTGGPDEGTICTNPNHGAGDDPYGTGGAAPTPTKPR</sequence>
<dbReference type="EMBL" id="VIGX01000002">
    <property type="protein sequence ID" value="TWS30287.1"/>
    <property type="molecule type" value="Genomic_DNA"/>
</dbReference>
<dbReference type="AlphaFoldDB" id="A0A5C5S4C6"/>
<protein>
    <submittedName>
        <fullName evidence="2">Uncharacterized protein</fullName>
    </submittedName>
</protein>
<reference evidence="2 3" key="1">
    <citation type="submission" date="2019-06" db="EMBL/GenBank/DDBJ databases">
        <title>Tsukamurella conjunctivitidis sp. nov., Tsukamurella assacharolytica sp. nov. and Tsukamurella sputae sp. nov. isolated from patients with conjunctivitis, bacteraemia (lymphoma) and respiratory infection (sputum) in Hong Kong.</title>
        <authorList>
            <person name="Teng J.L.L."/>
            <person name="Lee H.H."/>
            <person name="Fong J.Y.H."/>
            <person name="Fok K.M.N."/>
            <person name="Lau S.K.P."/>
            <person name="Woo P.C.Y."/>
        </authorList>
    </citation>
    <scope>NUCLEOTIDE SEQUENCE [LARGE SCALE GENOMIC DNA]</scope>
    <source>
        <strain evidence="2 3">HKU72</strain>
    </source>
</reference>
<dbReference type="OrthoDB" id="4775409at2"/>
<feature type="region of interest" description="Disordered" evidence="1">
    <location>
        <begin position="1"/>
        <end position="63"/>
    </location>
</feature>
<accession>A0A5C5S4C6</accession>
<proteinExistence type="predicted"/>
<evidence type="ECO:0000313" key="3">
    <source>
        <dbReference type="Proteomes" id="UP000319375"/>
    </source>
</evidence>
<dbReference type="Proteomes" id="UP000319375">
    <property type="component" value="Unassembled WGS sequence"/>
</dbReference>
<organism evidence="2 3">
    <name type="scientific">Tsukamurella conjunctivitidis</name>
    <dbReference type="NCBI Taxonomy" id="2592068"/>
    <lineage>
        <taxon>Bacteria</taxon>
        <taxon>Bacillati</taxon>
        <taxon>Actinomycetota</taxon>
        <taxon>Actinomycetes</taxon>
        <taxon>Mycobacteriales</taxon>
        <taxon>Tsukamurellaceae</taxon>
        <taxon>Tsukamurella</taxon>
    </lineage>
</organism>
<comment type="caution">
    <text evidence="2">The sequence shown here is derived from an EMBL/GenBank/DDBJ whole genome shotgun (WGS) entry which is preliminary data.</text>
</comment>
<name>A0A5C5S4C6_9ACTN</name>
<feature type="compositionally biased region" description="Low complexity" evidence="1">
    <location>
        <begin position="1"/>
        <end position="10"/>
    </location>
</feature>
<keyword evidence="3" id="KW-1185">Reference proteome</keyword>